<sequence length="934" mass="104035">MTSHSQCSVNFIFFAFLYLREKTQSPFRCLDCQYRRELIRVYVSNVEQICRRFVEERKGKLNKLIKDKARWLSFRHFWIGVDEKSRHCMLTDKTEAILKVVVKHFFIEKEVTSTLVMDSIYSGLRALENQSKTNKGREKSVEIEETIVPMVFIEKDMFVLEDDLLVLLERAALESMPPKEDKGTQNQNVNQNRTKDGNSSEDSNKDSIDRDERRLTELGRRTVEIFVLAHIFSSKIEVAYQEAIALKRQEELIREEEWQAEELKAKRGAADKDKKSKKKQTKQKRSNRKGKEKVRDIKSDVILPVKQNQNKRSPSVERPLEKHLIETATKIVEKVEITEDASDVSDTGDDAIEIQHDIEDIDGSPSNCDTDASEVPPLTEFRSEVQNEPVEKEIPLVIDDSSSTCSTDSVPSVGLNGQYKGNVSQGRKCPASPIRGKHQYGNATQNQKIQARETDDAPSDIATDPDCLQDSVDVCGPIALESGSLISLNDHAPVPEHLIDKEEVSTLQKKIGGKSIVDIKKSTKLKSFETASARKVGIERLTVPIKSEISSAIATPPKLIQPSSLIQQSIHTRESSSNSSQHDKAQNTYIVKHEVQNQKSSPNTYKVSAVKLPSSMSRPSTAPLFPGPKATAPLVSTVQTMTLLRSVSASEPLASTHVYGPQSYRNAIIGKNSMGPISSGSIPCPSITSSTQSGIHSPPTTVFMTSPSTASLQSSSNTDKISMLSGFGFRPVIPDTLSGGSQQCEGVLVSDAASSRMLHSNIINHTARLNIHEGASLKREVGSSISSQQSQGSNSYEFPHIDMINYLLDEDQVVEEEIKTNGQDQLRMNRHQYTFPGSMSFSDRGLSNGSSQYEGPGQFYDDAMQRSLYRSSSNVHYDVRMDPTVYANGHIVDPSVHGMDPSDIHRYHSYQLPDYSSTTRSFNGYNVYRPANGS</sequence>
<proteinExistence type="predicted"/>
<feature type="compositionally biased region" description="Basic and acidic residues" evidence="1">
    <location>
        <begin position="263"/>
        <end position="274"/>
    </location>
</feature>
<dbReference type="OrthoDB" id="660257at2759"/>
<protein>
    <submittedName>
        <fullName evidence="2">TRAF-like superfamily protein</fullName>
    </submittedName>
</protein>
<feature type="compositionally biased region" description="Basic and acidic residues" evidence="1">
    <location>
        <begin position="193"/>
        <end position="210"/>
    </location>
</feature>
<comment type="caution">
    <text evidence="2">The sequence shown here is derived from an EMBL/GenBank/DDBJ whole genome shotgun (WGS) entry which is preliminary data.</text>
</comment>
<feature type="compositionally biased region" description="Basic residues" evidence="1">
    <location>
        <begin position="275"/>
        <end position="292"/>
    </location>
</feature>
<dbReference type="Proteomes" id="UP000036987">
    <property type="component" value="Unassembled WGS sequence"/>
</dbReference>
<evidence type="ECO:0000313" key="2">
    <source>
        <dbReference type="EMBL" id="KMZ73900.1"/>
    </source>
</evidence>
<dbReference type="GO" id="GO:0045087">
    <property type="term" value="P:innate immune response"/>
    <property type="evidence" value="ECO:0000318"/>
    <property type="project" value="GO_Central"/>
</dbReference>
<dbReference type="AlphaFoldDB" id="A0A0K9Q0B4"/>
<dbReference type="OMA" id="ACTSRRQ"/>
<gene>
    <name evidence="2" type="ORF">ZOSMA_13G01060</name>
</gene>
<dbReference type="PANTHER" id="PTHR47477">
    <property type="entry name" value="TNF RECEPTOR-ASSOCIATED FACTOR HOMOLOG 1A"/>
    <property type="match status" value="1"/>
</dbReference>
<organism evidence="2 3">
    <name type="scientific">Zostera marina</name>
    <name type="common">Eelgrass</name>
    <dbReference type="NCBI Taxonomy" id="29655"/>
    <lineage>
        <taxon>Eukaryota</taxon>
        <taxon>Viridiplantae</taxon>
        <taxon>Streptophyta</taxon>
        <taxon>Embryophyta</taxon>
        <taxon>Tracheophyta</taxon>
        <taxon>Spermatophyta</taxon>
        <taxon>Magnoliopsida</taxon>
        <taxon>Liliopsida</taxon>
        <taxon>Zosteraceae</taxon>
        <taxon>Zostera</taxon>
    </lineage>
</organism>
<dbReference type="STRING" id="29655.A0A0K9Q0B4"/>
<evidence type="ECO:0000256" key="1">
    <source>
        <dbReference type="SAM" id="MobiDB-lite"/>
    </source>
</evidence>
<dbReference type="PANTHER" id="PTHR47477:SF8">
    <property type="entry name" value="TNF RECEPTOR-ASSOCIATED FACTOR HOMOLOG 1A"/>
    <property type="match status" value="1"/>
</dbReference>
<feature type="region of interest" description="Disordered" evidence="1">
    <location>
        <begin position="566"/>
        <end position="585"/>
    </location>
</feature>
<feature type="compositionally biased region" description="Polar residues" evidence="1">
    <location>
        <begin position="566"/>
        <end position="580"/>
    </location>
</feature>
<feature type="region of interest" description="Disordered" evidence="1">
    <location>
        <begin position="176"/>
        <end position="210"/>
    </location>
</feature>
<dbReference type="InterPro" id="IPR055327">
    <property type="entry name" value="TRAF1A/B"/>
</dbReference>
<feature type="region of interest" description="Disordered" evidence="1">
    <location>
        <begin position="263"/>
        <end position="318"/>
    </location>
</feature>
<dbReference type="GO" id="GO:1905037">
    <property type="term" value="P:autophagosome organization"/>
    <property type="evidence" value="ECO:0000318"/>
    <property type="project" value="GO_Central"/>
</dbReference>
<accession>A0A0K9Q0B4</accession>
<reference evidence="3" key="1">
    <citation type="journal article" date="2016" name="Nature">
        <title>The genome of the seagrass Zostera marina reveals angiosperm adaptation to the sea.</title>
        <authorList>
            <person name="Olsen J.L."/>
            <person name="Rouze P."/>
            <person name="Verhelst B."/>
            <person name="Lin Y.-C."/>
            <person name="Bayer T."/>
            <person name="Collen J."/>
            <person name="Dattolo E."/>
            <person name="De Paoli E."/>
            <person name="Dittami S."/>
            <person name="Maumus F."/>
            <person name="Michel G."/>
            <person name="Kersting A."/>
            <person name="Lauritano C."/>
            <person name="Lohaus R."/>
            <person name="Toepel M."/>
            <person name="Tonon T."/>
            <person name="Vanneste K."/>
            <person name="Amirebrahimi M."/>
            <person name="Brakel J."/>
            <person name="Bostroem C."/>
            <person name="Chovatia M."/>
            <person name="Grimwood J."/>
            <person name="Jenkins J.W."/>
            <person name="Jueterbock A."/>
            <person name="Mraz A."/>
            <person name="Stam W.T."/>
            <person name="Tice H."/>
            <person name="Bornberg-Bauer E."/>
            <person name="Green P.J."/>
            <person name="Pearson G.A."/>
            <person name="Procaccini G."/>
            <person name="Duarte C.M."/>
            <person name="Schmutz J."/>
            <person name="Reusch T.B.H."/>
            <person name="Van de Peer Y."/>
        </authorList>
    </citation>
    <scope>NUCLEOTIDE SEQUENCE [LARGE SCALE GENOMIC DNA]</scope>
    <source>
        <strain evidence="3">cv. Finnish</strain>
    </source>
</reference>
<evidence type="ECO:0000313" key="3">
    <source>
        <dbReference type="Proteomes" id="UP000036987"/>
    </source>
</evidence>
<keyword evidence="3" id="KW-1185">Reference proteome</keyword>
<name>A0A0K9Q0B4_ZOSMR</name>
<feature type="region of interest" description="Disordered" evidence="1">
    <location>
        <begin position="416"/>
        <end position="459"/>
    </location>
</feature>
<dbReference type="EMBL" id="LFYR01000514">
    <property type="protein sequence ID" value="KMZ73900.1"/>
    <property type="molecule type" value="Genomic_DNA"/>
</dbReference>